<dbReference type="EnsemblPlants" id="KEH40259">
    <property type="protein sequence ID" value="KEH40259"/>
    <property type="gene ID" value="MTR_1g026420"/>
</dbReference>
<protein>
    <submittedName>
        <fullName evidence="1 2">Uncharacterized protein</fullName>
    </submittedName>
</protein>
<dbReference type="HOGENOM" id="CLU_2240541_0_0_1"/>
<accession>A0A072VE10</accession>
<proteinExistence type="predicted"/>
<reference evidence="1 3" key="2">
    <citation type="journal article" date="2014" name="BMC Genomics">
        <title>An improved genome release (version Mt4.0) for the model legume Medicago truncatula.</title>
        <authorList>
            <person name="Tang H."/>
            <person name="Krishnakumar V."/>
            <person name="Bidwell S."/>
            <person name="Rosen B."/>
            <person name="Chan A."/>
            <person name="Zhou S."/>
            <person name="Gentzbittel L."/>
            <person name="Childs K.L."/>
            <person name="Yandell M."/>
            <person name="Gundlach H."/>
            <person name="Mayer K.F."/>
            <person name="Schwartz D.C."/>
            <person name="Town C.D."/>
        </authorList>
    </citation>
    <scope>GENOME REANNOTATION</scope>
    <source>
        <strain evidence="1">A17</strain>
        <strain evidence="2 3">cv. Jemalong A17</strain>
    </source>
</reference>
<dbReference type="AlphaFoldDB" id="A0A072VE10"/>
<keyword evidence="3" id="KW-1185">Reference proteome</keyword>
<evidence type="ECO:0000313" key="2">
    <source>
        <dbReference type="EnsemblPlants" id="KEH40259"/>
    </source>
</evidence>
<evidence type="ECO:0000313" key="3">
    <source>
        <dbReference type="Proteomes" id="UP000002051"/>
    </source>
</evidence>
<sequence>MQATSISKKKKSVFVTTNLTCIEELRDCLSNEMFPTAEEQAWKVKGVVAHYTIITNVVHDRVFPTFIVMSRRIGSIICDETNTQRNLWQPLHIKDPGFKGLPRYY</sequence>
<evidence type="ECO:0000313" key="1">
    <source>
        <dbReference type="EMBL" id="KEH40259.1"/>
    </source>
</evidence>
<organism evidence="1 3">
    <name type="scientific">Medicago truncatula</name>
    <name type="common">Barrel medic</name>
    <name type="synonym">Medicago tribuloides</name>
    <dbReference type="NCBI Taxonomy" id="3880"/>
    <lineage>
        <taxon>Eukaryota</taxon>
        <taxon>Viridiplantae</taxon>
        <taxon>Streptophyta</taxon>
        <taxon>Embryophyta</taxon>
        <taxon>Tracheophyta</taxon>
        <taxon>Spermatophyta</taxon>
        <taxon>Magnoliopsida</taxon>
        <taxon>eudicotyledons</taxon>
        <taxon>Gunneridae</taxon>
        <taxon>Pentapetalae</taxon>
        <taxon>rosids</taxon>
        <taxon>fabids</taxon>
        <taxon>Fabales</taxon>
        <taxon>Fabaceae</taxon>
        <taxon>Papilionoideae</taxon>
        <taxon>50 kb inversion clade</taxon>
        <taxon>NPAAA clade</taxon>
        <taxon>Hologalegina</taxon>
        <taxon>IRL clade</taxon>
        <taxon>Trifolieae</taxon>
        <taxon>Medicago</taxon>
    </lineage>
</organism>
<dbReference type="EMBL" id="CM001217">
    <property type="protein sequence ID" value="KEH40259.1"/>
    <property type="molecule type" value="Genomic_DNA"/>
</dbReference>
<dbReference type="Proteomes" id="UP000002051">
    <property type="component" value="Unassembled WGS sequence"/>
</dbReference>
<reference evidence="1 3" key="1">
    <citation type="journal article" date="2011" name="Nature">
        <title>The Medicago genome provides insight into the evolution of rhizobial symbioses.</title>
        <authorList>
            <person name="Young N.D."/>
            <person name="Debelle F."/>
            <person name="Oldroyd G.E."/>
            <person name="Geurts R."/>
            <person name="Cannon S.B."/>
            <person name="Udvardi M.K."/>
            <person name="Benedito V.A."/>
            <person name="Mayer K.F."/>
            <person name="Gouzy J."/>
            <person name="Schoof H."/>
            <person name="Van de Peer Y."/>
            <person name="Proost S."/>
            <person name="Cook D.R."/>
            <person name="Meyers B.C."/>
            <person name="Spannagl M."/>
            <person name="Cheung F."/>
            <person name="De Mita S."/>
            <person name="Krishnakumar V."/>
            <person name="Gundlach H."/>
            <person name="Zhou S."/>
            <person name="Mudge J."/>
            <person name="Bharti A.K."/>
            <person name="Murray J.D."/>
            <person name="Naoumkina M.A."/>
            <person name="Rosen B."/>
            <person name="Silverstein K.A."/>
            <person name="Tang H."/>
            <person name="Rombauts S."/>
            <person name="Zhao P.X."/>
            <person name="Zhou P."/>
            <person name="Barbe V."/>
            <person name="Bardou P."/>
            <person name="Bechner M."/>
            <person name="Bellec A."/>
            <person name="Berger A."/>
            <person name="Berges H."/>
            <person name="Bidwell S."/>
            <person name="Bisseling T."/>
            <person name="Choisne N."/>
            <person name="Couloux A."/>
            <person name="Denny R."/>
            <person name="Deshpande S."/>
            <person name="Dai X."/>
            <person name="Doyle J.J."/>
            <person name="Dudez A.M."/>
            <person name="Farmer A.D."/>
            <person name="Fouteau S."/>
            <person name="Franken C."/>
            <person name="Gibelin C."/>
            <person name="Gish J."/>
            <person name="Goldstein S."/>
            <person name="Gonzalez A.J."/>
            <person name="Green P.J."/>
            <person name="Hallab A."/>
            <person name="Hartog M."/>
            <person name="Hua A."/>
            <person name="Humphray S.J."/>
            <person name="Jeong D.H."/>
            <person name="Jing Y."/>
            <person name="Jocker A."/>
            <person name="Kenton S.M."/>
            <person name="Kim D.J."/>
            <person name="Klee K."/>
            <person name="Lai H."/>
            <person name="Lang C."/>
            <person name="Lin S."/>
            <person name="Macmil S.L."/>
            <person name="Magdelenat G."/>
            <person name="Matthews L."/>
            <person name="McCorrison J."/>
            <person name="Monaghan E.L."/>
            <person name="Mun J.H."/>
            <person name="Najar F.Z."/>
            <person name="Nicholson C."/>
            <person name="Noirot C."/>
            <person name="O'Bleness M."/>
            <person name="Paule C.R."/>
            <person name="Poulain J."/>
            <person name="Prion F."/>
            <person name="Qin B."/>
            <person name="Qu C."/>
            <person name="Retzel E.F."/>
            <person name="Riddle C."/>
            <person name="Sallet E."/>
            <person name="Samain S."/>
            <person name="Samson N."/>
            <person name="Sanders I."/>
            <person name="Saurat O."/>
            <person name="Scarpelli C."/>
            <person name="Schiex T."/>
            <person name="Segurens B."/>
            <person name="Severin A.J."/>
            <person name="Sherrier D.J."/>
            <person name="Shi R."/>
            <person name="Sims S."/>
            <person name="Singer S.R."/>
            <person name="Sinharoy S."/>
            <person name="Sterck L."/>
            <person name="Viollet A."/>
            <person name="Wang B.B."/>
            <person name="Wang K."/>
            <person name="Wang M."/>
            <person name="Wang X."/>
            <person name="Warfsmann J."/>
            <person name="Weissenbach J."/>
            <person name="White D.D."/>
            <person name="White J.D."/>
            <person name="Wiley G.B."/>
            <person name="Wincker P."/>
            <person name="Xing Y."/>
            <person name="Yang L."/>
            <person name="Yao Z."/>
            <person name="Ying F."/>
            <person name="Zhai J."/>
            <person name="Zhou L."/>
            <person name="Zuber A."/>
            <person name="Denarie J."/>
            <person name="Dixon R.A."/>
            <person name="May G.D."/>
            <person name="Schwartz D.C."/>
            <person name="Rogers J."/>
            <person name="Quetier F."/>
            <person name="Town C.D."/>
            <person name="Roe B.A."/>
        </authorList>
    </citation>
    <scope>NUCLEOTIDE SEQUENCE [LARGE SCALE GENOMIC DNA]</scope>
    <source>
        <strain evidence="1">A17</strain>
        <strain evidence="2 3">cv. Jemalong A17</strain>
    </source>
</reference>
<reference evidence="2" key="3">
    <citation type="submission" date="2015-04" db="UniProtKB">
        <authorList>
            <consortium name="EnsemblPlants"/>
        </authorList>
    </citation>
    <scope>IDENTIFICATION</scope>
    <source>
        <strain evidence="2">cv. Jemalong A17</strain>
    </source>
</reference>
<gene>
    <name evidence="1" type="ordered locus">MTR_1g026420</name>
</gene>
<name>A0A072VE10_MEDTR</name>